<evidence type="ECO:0008006" key="12">
    <source>
        <dbReference type="Google" id="ProtNLM"/>
    </source>
</evidence>
<evidence type="ECO:0000313" key="10">
    <source>
        <dbReference type="EMBL" id="CDH61224.1"/>
    </source>
</evidence>
<feature type="compositionally biased region" description="Basic residues" evidence="7">
    <location>
        <begin position="515"/>
        <end position="537"/>
    </location>
</feature>
<dbReference type="GO" id="GO:0005634">
    <property type="term" value="C:nucleus"/>
    <property type="evidence" value="ECO:0007669"/>
    <property type="project" value="UniProtKB-ARBA"/>
</dbReference>
<dbReference type="STRING" id="1263082.A0A068SG14"/>
<dbReference type="Gene3D" id="2.40.50.40">
    <property type="match status" value="1"/>
</dbReference>
<dbReference type="PANTHER" id="PTHR37984">
    <property type="entry name" value="PROTEIN CBG26694"/>
    <property type="match status" value="1"/>
</dbReference>
<dbReference type="GO" id="GO:0016787">
    <property type="term" value="F:hydrolase activity"/>
    <property type="evidence" value="ECO:0007669"/>
    <property type="project" value="UniProtKB-KW"/>
</dbReference>
<feature type="domain" description="Chromo" evidence="8">
    <location>
        <begin position="442"/>
        <end position="500"/>
    </location>
</feature>
<dbReference type="Pfam" id="PF17921">
    <property type="entry name" value="Integrase_H2C2"/>
    <property type="match status" value="1"/>
</dbReference>
<evidence type="ECO:0000256" key="1">
    <source>
        <dbReference type="ARBA" id="ARBA00022679"/>
    </source>
</evidence>
<dbReference type="InterPro" id="IPR016197">
    <property type="entry name" value="Chromo-like_dom_sf"/>
</dbReference>
<dbReference type="InterPro" id="IPR041373">
    <property type="entry name" value="RT_RNaseH"/>
</dbReference>
<accession>A0A068SG14</accession>
<dbReference type="VEuPathDB" id="FungiDB:LCOR_12004.1"/>
<proteinExistence type="predicted"/>
<evidence type="ECO:0000256" key="6">
    <source>
        <dbReference type="ARBA" id="ARBA00022918"/>
    </source>
</evidence>
<dbReference type="InterPro" id="IPR036397">
    <property type="entry name" value="RNaseH_sf"/>
</dbReference>
<evidence type="ECO:0000256" key="2">
    <source>
        <dbReference type="ARBA" id="ARBA00022695"/>
    </source>
</evidence>
<dbReference type="PROSITE" id="PS50994">
    <property type="entry name" value="INTEGRASE"/>
    <property type="match status" value="1"/>
</dbReference>
<dbReference type="SUPFAM" id="SSF56672">
    <property type="entry name" value="DNA/RNA polymerases"/>
    <property type="match status" value="1"/>
</dbReference>
<dbReference type="EMBL" id="CBTN010000158">
    <property type="protein sequence ID" value="CDH61224.1"/>
    <property type="molecule type" value="Genomic_DNA"/>
</dbReference>
<feature type="domain" description="Integrase catalytic" evidence="9">
    <location>
        <begin position="243"/>
        <end position="313"/>
    </location>
</feature>
<gene>
    <name evidence="10" type="ORF">LCOR_12004.1</name>
</gene>
<feature type="compositionally biased region" description="Basic and acidic residues" evidence="7">
    <location>
        <begin position="504"/>
        <end position="514"/>
    </location>
</feature>
<dbReference type="InterPro" id="IPR043502">
    <property type="entry name" value="DNA/RNA_pol_sf"/>
</dbReference>
<keyword evidence="4" id="KW-0255">Endonuclease</keyword>
<feature type="region of interest" description="Disordered" evidence="7">
    <location>
        <begin position="92"/>
        <end position="122"/>
    </location>
</feature>
<evidence type="ECO:0000256" key="4">
    <source>
        <dbReference type="ARBA" id="ARBA00022759"/>
    </source>
</evidence>
<protein>
    <recommendedName>
        <fullName evidence="12">Chromo domain-containing protein</fullName>
    </recommendedName>
</protein>
<dbReference type="SUPFAM" id="SSF53098">
    <property type="entry name" value="Ribonuclease H-like"/>
    <property type="match status" value="1"/>
</dbReference>
<dbReference type="Pfam" id="PF17917">
    <property type="entry name" value="RT_RNaseH"/>
    <property type="match status" value="1"/>
</dbReference>
<keyword evidence="6" id="KW-0695">RNA-directed DNA polymerase</keyword>
<dbReference type="GO" id="GO:0004519">
    <property type="term" value="F:endonuclease activity"/>
    <property type="evidence" value="ECO:0007669"/>
    <property type="project" value="UniProtKB-KW"/>
</dbReference>
<dbReference type="PROSITE" id="PS50013">
    <property type="entry name" value="CHROMO_2"/>
    <property type="match status" value="1"/>
</dbReference>
<dbReference type="AlphaFoldDB" id="A0A068SG14"/>
<dbReference type="InterPro" id="IPR041588">
    <property type="entry name" value="Integrase_H2C2"/>
</dbReference>
<evidence type="ECO:0000313" key="11">
    <source>
        <dbReference type="Proteomes" id="UP000027586"/>
    </source>
</evidence>
<dbReference type="InterPro" id="IPR050951">
    <property type="entry name" value="Retrovirus_Pol_polyprotein"/>
</dbReference>
<dbReference type="Proteomes" id="UP000027586">
    <property type="component" value="Unassembled WGS sequence"/>
</dbReference>
<keyword evidence="1" id="KW-0808">Transferase</keyword>
<dbReference type="OrthoDB" id="10267344at2759"/>
<feature type="compositionally biased region" description="Basic residues" evidence="7">
    <location>
        <begin position="113"/>
        <end position="122"/>
    </location>
</feature>
<dbReference type="Gene3D" id="3.30.420.10">
    <property type="entry name" value="Ribonuclease H-like superfamily/Ribonuclease H"/>
    <property type="match status" value="1"/>
</dbReference>
<keyword evidence="5" id="KW-0378">Hydrolase</keyword>
<dbReference type="GO" id="GO:0015074">
    <property type="term" value="P:DNA integration"/>
    <property type="evidence" value="ECO:0007669"/>
    <property type="project" value="InterPro"/>
</dbReference>
<dbReference type="SMART" id="SM00298">
    <property type="entry name" value="CHROMO"/>
    <property type="match status" value="1"/>
</dbReference>
<dbReference type="Gene3D" id="1.10.340.70">
    <property type="match status" value="1"/>
</dbReference>
<feature type="region of interest" description="Disordered" evidence="7">
    <location>
        <begin position="491"/>
        <end position="537"/>
    </location>
</feature>
<evidence type="ECO:0000256" key="3">
    <source>
        <dbReference type="ARBA" id="ARBA00022722"/>
    </source>
</evidence>
<organism evidence="10 11">
    <name type="scientific">Lichtheimia corymbifera JMRC:FSU:9682</name>
    <dbReference type="NCBI Taxonomy" id="1263082"/>
    <lineage>
        <taxon>Eukaryota</taxon>
        <taxon>Fungi</taxon>
        <taxon>Fungi incertae sedis</taxon>
        <taxon>Mucoromycota</taxon>
        <taxon>Mucoromycotina</taxon>
        <taxon>Mucoromycetes</taxon>
        <taxon>Mucorales</taxon>
        <taxon>Lichtheimiaceae</taxon>
        <taxon>Lichtheimia</taxon>
    </lineage>
</organism>
<dbReference type="PANTHER" id="PTHR37984:SF5">
    <property type="entry name" value="PROTEIN NYNRIN-LIKE"/>
    <property type="match status" value="1"/>
</dbReference>
<dbReference type="SUPFAM" id="SSF54160">
    <property type="entry name" value="Chromo domain-like"/>
    <property type="match status" value="1"/>
</dbReference>
<dbReference type="CDD" id="cd09274">
    <property type="entry name" value="RNase_HI_RT_Ty3"/>
    <property type="match status" value="1"/>
</dbReference>
<comment type="caution">
    <text evidence="10">The sequence shown here is derived from an EMBL/GenBank/DDBJ whole genome shotgun (WGS) entry which is preliminary data.</text>
</comment>
<sequence>MARALSTSERKYSTTKRELLGIVYALQKFHPYLWGCKFTLYTDHRSLTYLNTQKLANPMMLNWFDILLDYTFDVVHIPGESNILPDRLSRLFTPAESPEGDDNDDNEDDNTKPKSRKPALKIKTGINKRRHRNKRVFCVHVHSKSPKDTMAPPDGDRPKEIARAHKIIGHAGAEHLVRFLRREGMHWSNMLQDVLDVVMKCPKCQQHNIEKRGYHPLRPIYAYIPGDHWAIDLASFNQVSTSGFRHRFTTPYHPRGNGVAERYVQTATNVIRKRIEGASKDWDYYVPTTQLAINMRVSKKLNTPPFSLMFARDMQSLRDNSSTPKEPMSYDELVKRLEHMQEIVFPALKSRAEAYNRIMKNKFDKTHRLIDFPEQSHVMVKVQSRGSKLAPAYEGPYTVLRKTQGGTYTLQDETGALMPRDYVPSELKLISQDEVVPVDELYELEAIIKHRGPPGNREYLVRWKGYGPEDDQWFEPDAFTDPDFIVQYWQRRNEDESSAPDTDDQGKPKTDSATKRKRGNTRQPKSSRQKRQKRSSA</sequence>
<dbReference type="GO" id="GO:0003964">
    <property type="term" value="F:RNA-directed DNA polymerase activity"/>
    <property type="evidence" value="ECO:0007669"/>
    <property type="project" value="UniProtKB-KW"/>
</dbReference>
<dbReference type="InterPro" id="IPR001584">
    <property type="entry name" value="Integrase_cat-core"/>
</dbReference>
<keyword evidence="11" id="KW-1185">Reference proteome</keyword>
<evidence type="ECO:0000259" key="9">
    <source>
        <dbReference type="PROSITE" id="PS50994"/>
    </source>
</evidence>
<evidence type="ECO:0000256" key="7">
    <source>
        <dbReference type="SAM" id="MobiDB-lite"/>
    </source>
</evidence>
<reference evidence="10" key="1">
    <citation type="submission" date="2013-08" db="EMBL/GenBank/DDBJ databases">
        <title>Gene expansion shapes genome architecture in the human pathogen Lichtheimia corymbifera: an evolutionary genomics analysis in the ancient terrestrial Mucorales (Mucoromycotina).</title>
        <authorList>
            <person name="Schwartze V.U."/>
            <person name="Winter S."/>
            <person name="Shelest E."/>
            <person name="Marcet-Houben M."/>
            <person name="Horn F."/>
            <person name="Wehner S."/>
            <person name="Hoffmann K."/>
            <person name="Riege K."/>
            <person name="Sammeth M."/>
            <person name="Nowrousian M."/>
            <person name="Valiante V."/>
            <person name="Linde J."/>
            <person name="Jacobsen I.D."/>
            <person name="Marz M."/>
            <person name="Brakhage A.A."/>
            <person name="Gabaldon T."/>
            <person name="Bocker S."/>
            <person name="Voigt K."/>
        </authorList>
    </citation>
    <scope>NUCLEOTIDE SEQUENCE [LARGE SCALE GENOMIC DNA]</scope>
    <source>
        <strain evidence="10">FSU 9682</strain>
    </source>
</reference>
<dbReference type="InterPro" id="IPR023780">
    <property type="entry name" value="Chromo_domain"/>
</dbReference>
<dbReference type="GO" id="GO:0003676">
    <property type="term" value="F:nucleic acid binding"/>
    <property type="evidence" value="ECO:0007669"/>
    <property type="project" value="InterPro"/>
</dbReference>
<evidence type="ECO:0000256" key="5">
    <source>
        <dbReference type="ARBA" id="ARBA00022801"/>
    </source>
</evidence>
<keyword evidence="3" id="KW-0540">Nuclease</keyword>
<dbReference type="Pfam" id="PF00385">
    <property type="entry name" value="Chromo"/>
    <property type="match status" value="1"/>
</dbReference>
<dbReference type="InterPro" id="IPR000953">
    <property type="entry name" value="Chromo/chromo_shadow_dom"/>
</dbReference>
<name>A0A068SG14_9FUNG</name>
<evidence type="ECO:0000259" key="8">
    <source>
        <dbReference type="PROSITE" id="PS50013"/>
    </source>
</evidence>
<keyword evidence="2" id="KW-0548">Nucleotidyltransferase</keyword>
<dbReference type="InterPro" id="IPR012337">
    <property type="entry name" value="RNaseH-like_sf"/>
</dbReference>
<feature type="compositionally biased region" description="Acidic residues" evidence="7">
    <location>
        <begin position="98"/>
        <end position="108"/>
    </location>
</feature>